<dbReference type="Gene3D" id="3.40.50.300">
    <property type="entry name" value="P-loop containing nucleotide triphosphate hydrolases"/>
    <property type="match status" value="2"/>
</dbReference>
<feature type="binding site" evidence="8">
    <location>
        <begin position="121"/>
        <end position="124"/>
    </location>
    <ligand>
        <name>GTP</name>
        <dbReference type="ChEBI" id="CHEBI:37565"/>
        <label>1</label>
    </ligand>
</feature>
<comment type="caution">
    <text evidence="12">The sequence shown here is derived from an EMBL/GenBank/DDBJ whole genome shotgun (WGS) entry which is preliminary data.</text>
</comment>
<evidence type="ECO:0000256" key="7">
    <source>
        <dbReference type="ARBA" id="ARBA00032345"/>
    </source>
</evidence>
<dbReference type="InterPro" id="IPR005225">
    <property type="entry name" value="Small_GTP-bd"/>
</dbReference>
<dbReference type="Proteomes" id="UP001235840">
    <property type="component" value="Unassembled WGS sequence"/>
</dbReference>
<dbReference type="PANTHER" id="PTHR43834">
    <property type="entry name" value="GTPASE DER"/>
    <property type="match status" value="1"/>
</dbReference>
<dbReference type="PRINTS" id="PR00326">
    <property type="entry name" value="GTP1OBG"/>
</dbReference>
<evidence type="ECO:0000256" key="5">
    <source>
        <dbReference type="ARBA" id="ARBA00022741"/>
    </source>
</evidence>
<dbReference type="Pfam" id="PF14714">
    <property type="entry name" value="KH_dom-like"/>
    <property type="match status" value="1"/>
</dbReference>
<evidence type="ECO:0000256" key="6">
    <source>
        <dbReference type="ARBA" id="ARBA00023134"/>
    </source>
</evidence>
<feature type="binding site" evidence="8">
    <location>
        <begin position="10"/>
        <end position="17"/>
    </location>
    <ligand>
        <name>GTP</name>
        <dbReference type="ChEBI" id="CHEBI:37565"/>
        <label>1</label>
    </ligand>
</feature>
<feature type="domain" description="EngA-type G" evidence="11">
    <location>
        <begin position="178"/>
        <end position="353"/>
    </location>
</feature>
<organism evidence="12 13">
    <name type="scientific">Caldalkalibacillus horti</name>
    <dbReference type="NCBI Taxonomy" id="77523"/>
    <lineage>
        <taxon>Bacteria</taxon>
        <taxon>Bacillati</taxon>
        <taxon>Bacillota</taxon>
        <taxon>Bacilli</taxon>
        <taxon>Bacillales</taxon>
        <taxon>Bacillaceae</taxon>
        <taxon>Caldalkalibacillus</taxon>
    </lineage>
</organism>
<evidence type="ECO:0000259" key="11">
    <source>
        <dbReference type="PROSITE" id="PS51712"/>
    </source>
</evidence>
<dbReference type="InterPro" id="IPR027417">
    <property type="entry name" value="P-loop_NTPase"/>
</dbReference>
<dbReference type="SUPFAM" id="SSF52540">
    <property type="entry name" value="P-loop containing nucleoside triphosphate hydrolases"/>
    <property type="match status" value="2"/>
</dbReference>
<accession>A0ABT9W5J7</accession>
<dbReference type="CDD" id="cd01894">
    <property type="entry name" value="EngA1"/>
    <property type="match status" value="1"/>
</dbReference>
<dbReference type="PIRSF" id="PIRSF006485">
    <property type="entry name" value="GTP-binding_EngA"/>
    <property type="match status" value="1"/>
</dbReference>
<evidence type="ECO:0000256" key="9">
    <source>
        <dbReference type="PROSITE-ProRule" id="PRU01049"/>
    </source>
</evidence>
<sequence length="441" mass="49325">MSKPTVAIVGRPNVGKSTIFNRIVGERISIVEDVPGVTRDRIYSSAEWLSYQFNIIDTGGIEIEGGQDQIVVQMREQAELAIAEADVIIFMVEAKTGITAADQEVSKILFKSKKPVVLAVNKVDNLKAMDDIYEFYSLGFGEPFPISGAHGTGLGDLLDEAAKHFPNEGEEEYDEDVIRISLIGRPNVGKSSLINALLGEERVIVSPVAGTTRDAIDTPLQRDGQRFVLIDTAGMRKRGKVYEKTEKYSVLRALKAIERSDVVLVTINGEEGIIEQDKKIAGYAHEAGRGIIIVVNKWDAVEKDERTMNEFVKEIRDQFRFLDYAPILFVSAQTKQRVHTLLPKVKDVADQHALRIPTHVLNDIIVDAVSMTPPPTDKGKRLKINYGTQVSVKPPTFILFVNDPELMHFSYERYIQNRIRAAFPFEGTPLRIFVRQKSDGR</sequence>
<feature type="binding site" evidence="8">
    <location>
        <begin position="184"/>
        <end position="191"/>
    </location>
    <ligand>
        <name>GTP</name>
        <dbReference type="ChEBI" id="CHEBI:37565"/>
        <label>2</label>
    </ligand>
</feature>
<feature type="binding site" evidence="8">
    <location>
        <begin position="296"/>
        <end position="299"/>
    </location>
    <ligand>
        <name>GTP</name>
        <dbReference type="ChEBI" id="CHEBI:37565"/>
        <label>2</label>
    </ligand>
</feature>
<dbReference type="Pfam" id="PF01926">
    <property type="entry name" value="MMR_HSR1"/>
    <property type="match status" value="2"/>
</dbReference>
<comment type="subunit">
    <text evidence="8">Associates with the 50S ribosomal subunit.</text>
</comment>
<dbReference type="PANTHER" id="PTHR43834:SF6">
    <property type="entry name" value="GTPASE DER"/>
    <property type="match status" value="1"/>
</dbReference>
<dbReference type="PROSITE" id="PS51712">
    <property type="entry name" value="G_ENGA"/>
    <property type="match status" value="2"/>
</dbReference>
<dbReference type="InterPro" id="IPR006073">
    <property type="entry name" value="GTP-bd"/>
</dbReference>
<evidence type="ECO:0000256" key="3">
    <source>
        <dbReference type="ARBA" id="ARBA00022517"/>
    </source>
</evidence>
<feature type="domain" description="EngA-type G" evidence="11">
    <location>
        <begin position="4"/>
        <end position="169"/>
    </location>
</feature>
<dbReference type="Gene3D" id="3.30.300.20">
    <property type="match status" value="1"/>
</dbReference>
<evidence type="ECO:0000256" key="2">
    <source>
        <dbReference type="ARBA" id="ARBA00020953"/>
    </source>
</evidence>
<keyword evidence="13" id="KW-1185">Reference proteome</keyword>
<name>A0ABT9W5J7_9BACI</name>
<dbReference type="InterPro" id="IPR016484">
    <property type="entry name" value="GTPase_Der"/>
</dbReference>
<gene>
    <name evidence="8" type="primary">der</name>
    <name evidence="12" type="ORF">J2S11_004473</name>
</gene>
<dbReference type="InterPro" id="IPR031166">
    <property type="entry name" value="G_ENGA"/>
</dbReference>
<keyword evidence="4 10" id="KW-0677">Repeat</keyword>
<reference evidence="12 13" key="1">
    <citation type="submission" date="2023-07" db="EMBL/GenBank/DDBJ databases">
        <title>Genomic Encyclopedia of Type Strains, Phase IV (KMG-IV): sequencing the most valuable type-strain genomes for metagenomic binning, comparative biology and taxonomic classification.</title>
        <authorList>
            <person name="Goeker M."/>
        </authorList>
    </citation>
    <scope>NUCLEOTIDE SEQUENCE [LARGE SCALE GENOMIC DNA]</scope>
    <source>
        <strain evidence="12 13">DSM 12751</strain>
    </source>
</reference>
<protein>
    <recommendedName>
        <fullName evidence="2 8">GTPase Der</fullName>
    </recommendedName>
    <alternativeName>
        <fullName evidence="7 8">GTP-binding protein EngA</fullName>
    </alternativeName>
</protein>
<keyword evidence="6 8" id="KW-0342">GTP-binding</keyword>
<dbReference type="InterPro" id="IPR015946">
    <property type="entry name" value="KH_dom-like_a/b"/>
</dbReference>
<feature type="binding site" evidence="8">
    <location>
        <begin position="57"/>
        <end position="61"/>
    </location>
    <ligand>
        <name>GTP</name>
        <dbReference type="ChEBI" id="CHEBI:37565"/>
        <label>1</label>
    </ligand>
</feature>
<evidence type="ECO:0000256" key="8">
    <source>
        <dbReference type="HAMAP-Rule" id="MF_00195"/>
    </source>
</evidence>
<keyword evidence="5 8" id="KW-0547">Nucleotide-binding</keyword>
<dbReference type="HAMAP" id="MF_00195">
    <property type="entry name" value="GTPase_Der"/>
    <property type="match status" value="1"/>
</dbReference>
<evidence type="ECO:0000256" key="10">
    <source>
        <dbReference type="RuleBase" id="RU004481"/>
    </source>
</evidence>
<dbReference type="RefSeq" id="WP_307398294.1">
    <property type="nucleotide sequence ID" value="NZ_BAAADK010000024.1"/>
</dbReference>
<evidence type="ECO:0000313" key="13">
    <source>
        <dbReference type="Proteomes" id="UP001235840"/>
    </source>
</evidence>
<dbReference type="EMBL" id="JAUSTY010000036">
    <property type="protein sequence ID" value="MDQ0168511.1"/>
    <property type="molecule type" value="Genomic_DNA"/>
</dbReference>
<feature type="binding site" evidence="8">
    <location>
        <begin position="231"/>
        <end position="235"/>
    </location>
    <ligand>
        <name>GTP</name>
        <dbReference type="ChEBI" id="CHEBI:37565"/>
        <label>2</label>
    </ligand>
</feature>
<dbReference type="NCBIfam" id="TIGR00231">
    <property type="entry name" value="small_GTP"/>
    <property type="match status" value="2"/>
</dbReference>
<comment type="similarity">
    <text evidence="1 8 9 10">Belongs to the TRAFAC class TrmE-Era-EngA-EngB-Septin-like GTPase superfamily. EngA (Der) GTPase family.</text>
</comment>
<comment type="function">
    <text evidence="8 10">GTPase that plays an essential role in the late steps of ribosome biogenesis.</text>
</comment>
<dbReference type="NCBIfam" id="TIGR03594">
    <property type="entry name" value="GTPase_EngA"/>
    <property type="match status" value="1"/>
</dbReference>
<dbReference type="InterPro" id="IPR032859">
    <property type="entry name" value="KH_dom-like"/>
</dbReference>
<keyword evidence="3 8" id="KW-0690">Ribosome biogenesis</keyword>
<evidence type="ECO:0000256" key="1">
    <source>
        <dbReference type="ARBA" id="ARBA00008279"/>
    </source>
</evidence>
<dbReference type="CDD" id="cd01895">
    <property type="entry name" value="EngA2"/>
    <property type="match status" value="1"/>
</dbReference>
<evidence type="ECO:0000313" key="12">
    <source>
        <dbReference type="EMBL" id="MDQ0168511.1"/>
    </source>
</evidence>
<evidence type="ECO:0000256" key="4">
    <source>
        <dbReference type="ARBA" id="ARBA00022737"/>
    </source>
</evidence>
<proteinExistence type="inferred from homology"/>